<evidence type="ECO:0000259" key="2">
    <source>
        <dbReference type="Pfam" id="PF02709"/>
    </source>
</evidence>
<dbReference type="EMBL" id="LFJV01000091">
    <property type="protein sequence ID" value="KMM31619.1"/>
    <property type="molecule type" value="Genomic_DNA"/>
</dbReference>
<reference evidence="3 4" key="1">
    <citation type="submission" date="2015-06" db="EMBL/GenBank/DDBJ databases">
        <title>Draft Genome Sequence of Parabacteroides goldsteinii with Putative Novel Metallo-Beta-Lactamases Isolated from a Blood Culture from a Human Patient.</title>
        <authorList>
            <person name="Krogh T.J."/>
            <person name="Agergaard C.N."/>
            <person name="Moller-Jensen J."/>
            <person name="Justesen U.S."/>
        </authorList>
    </citation>
    <scope>NUCLEOTIDE SEQUENCE [LARGE SCALE GENOMIC DNA]</scope>
    <source>
        <strain evidence="3 4">910340</strain>
    </source>
</reference>
<name>A0A0J6CHM5_9BACT</name>
<dbReference type="Proteomes" id="UP000036166">
    <property type="component" value="Unassembled WGS sequence"/>
</dbReference>
<dbReference type="Pfam" id="PF02709">
    <property type="entry name" value="Glyco_transf_7C"/>
    <property type="match status" value="1"/>
</dbReference>
<evidence type="ECO:0000313" key="3">
    <source>
        <dbReference type="EMBL" id="KMM31619.1"/>
    </source>
</evidence>
<accession>A0A0J6CHM5</accession>
<feature type="domain" description="Galactosyltransferase C-terminal" evidence="2">
    <location>
        <begin position="157"/>
        <end position="214"/>
    </location>
</feature>
<gene>
    <name evidence="3" type="ORF">ACM15_21730</name>
</gene>
<dbReference type="InterPro" id="IPR029044">
    <property type="entry name" value="Nucleotide-diphossugar_trans"/>
</dbReference>
<keyword evidence="1" id="KW-0808">Transferase</keyword>
<evidence type="ECO:0000313" key="4">
    <source>
        <dbReference type="Proteomes" id="UP000036166"/>
    </source>
</evidence>
<dbReference type="SUPFAM" id="SSF53448">
    <property type="entry name" value="Nucleotide-diphospho-sugar transferases"/>
    <property type="match status" value="1"/>
</dbReference>
<comment type="caution">
    <text evidence="3">The sequence shown here is derived from an EMBL/GenBank/DDBJ whole genome shotgun (WGS) entry which is preliminary data.</text>
</comment>
<dbReference type="InterPro" id="IPR027791">
    <property type="entry name" value="Galactosyl_T_C"/>
</dbReference>
<sequence length="262" mass="30823">MDNQNVTFVIPVRIDSPERSANLDVVLEQLSHRKQTFVLILEADAMPLYEVKKEYPNVKYSFVEDYDPVFHRTKYLNQLLQDTKTILVGIWDTDVILSNEQIDNALQDICEGKAVMSYPYDGHFYSCTQEESVFYRRESSMDYLLRLKRTGDSFCMSNSVGGAFLVRKDIYVESGGENEFFYGWGMEDQERVRRLFILGWPVTRVDGPLFHLYHPRNENSRYKNDKVENESRKEFLKVCSMTSGDLRRYIRSWINDKYVSIS</sequence>
<dbReference type="GO" id="GO:0016740">
    <property type="term" value="F:transferase activity"/>
    <property type="evidence" value="ECO:0007669"/>
    <property type="project" value="UniProtKB-KW"/>
</dbReference>
<dbReference type="Gene3D" id="3.90.550.10">
    <property type="entry name" value="Spore Coat Polysaccharide Biosynthesis Protein SpsA, Chain A"/>
    <property type="match status" value="1"/>
</dbReference>
<organism evidence="3 4">
    <name type="scientific">Parabacteroides goldsteinii</name>
    <dbReference type="NCBI Taxonomy" id="328812"/>
    <lineage>
        <taxon>Bacteria</taxon>
        <taxon>Pseudomonadati</taxon>
        <taxon>Bacteroidota</taxon>
        <taxon>Bacteroidia</taxon>
        <taxon>Bacteroidales</taxon>
        <taxon>Tannerellaceae</taxon>
        <taxon>Parabacteroides</taxon>
    </lineage>
</organism>
<dbReference type="AlphaFoldDB" id="A0A0J6CHM5"/>
<evidence type="ECO:0000256" key="1">
    <source>
        <dbReference type="ARBA" id="ARBA00022679"/>
    </source>
</evidence>
<protein>
    <recommendedName>
        <fullName evidence="2">Galactosyltransferase C-terminal domain-containing protein</fullName>
    </recommendedName>
</protein>
<dbReference type="PATRIC" id="fig|328812.4.peg.5684"/>
<proteinExistence type="predicted"/>